<reference evidence="2 3" key="1">
    <citation type="journal article" date="2021" name="Microbiol. Spectr.">
        <title>A Single Bacterium Capable of Oxidation and Reduction of Iron at Circumneutral pH.</title>
        <authorList>
            <person name="Kato S."/>
            <person name="Ohkuma M."/>
        </authorList>
    </citation>
    <scope>NUCLEOTIDE SEQUENCE [LARGE SCALE GENOMIC DNA]</scope>
    <source>
        <strain evidence="2 3">MIZ03</strain>
    </source>
</reference>
<gene>
    <name evidence="2" type="ORF">MIZ03_4594</name>
</gene>
<dbReference type="Proteomes" id="UP000824366">
    <property type="component" value="Chromosome"/>
</dbReference>
<proteinExistence type="predicted"/>
<evidence type="ECO:0000313" key="2">
    <source>
        <dbReference type="EMBL" id="BCO29670.1"/>
    </source>
</evidence>
<dbReference type="EMBL" id="AP024238">
    <property type="protein sequence ID" value="BCO29670.1"/>
    <property type="molecule type" value="Genomic_DNA"/>
</dbReference>
<name>A0ABM7MTY9_9BURK</name>
<sequence>MVAVGAEKAANTASSSAPTETRPCYVRRTGQTQGKRKLATGAAD</sequence>
<feature type="region of interest" description="Disordered" evidence="1">
    <location>
        <begin position="1"/>
        <end position="44"/>
    </location>
</feature>
<evidence type="ECO:0000256" key="1">
    <source>
        <dbReference type="SAM" id="MobiDB-lite"/>
    </source>
</evidence>
<evidence type="ECO:0000313" key="3">
    <source>
        <dbReference type="Proteomes" id="UP000824366"/>
    </source>
</evidence>
<keyword evidence="3" id="KW-1185">Reference proteome</keyword>
<accession>A0ABM7MTY9</accession>
<protein>
    <submittedName>
        <fullName evidence="2">Uncharacterized protein</fullName>
    </submittedName>
</protein>
<organism evidence="2 3">
    <name type="scientific">Rhodoferax lithotrophicus</name>
    <dbReference type="NCBI Taxonomy" id="2798804"/>
    <lineage>
        <taxon>Bacteria</taxon>
        <taxon>Pseudomonadati</taxon>
        <taxon>Pseudomonadota</taxon>
        <taxon>Betaproteobacteria</taxon>
        <taxon>Burkholderiales</taxon>
        <taxon>Comamonadaceae</taxon>
        <taxon>Rhodoferax</taxon>
    </lineage>
</organism>